<dbReference type="InterPro" id="IPR007400">
    <property type="entry name" value="PrpF-like"/>
</dbReference>
<dbReference type="PANTHER" id="PTHR43709:SF3">
    <property type="entry name" value="ISOMERASE YBHH-RELATED"/>
    <property type="match status" value="1"/>
</dbReference>
<comment type="caution">
    <text evidence="3">The sequence shown here is derived from an EMBL/GenBank/DDBJ whole genome shotgun (WGS) entry which is preliminary data.</text>
</comment>
<dbReference type="NCBIfam" id="NF033377">
    <property type="entry name" value="OMA_tautomer"/>
    <property type="match status" value="1"/>
</dbReference>
<sequence>MSDPEVDGLPCLWMRGGTSKGAYFLASDLPDDADERDNLLLRIMGSPDPRQIDGIGGADPLTSKVAILAPSSREDADVDYLFLQVFVDQALVSDAQACGNILAGVGPVAIERGLIQVTGDETPVRINMLNTGEIATARISTPGGKVDYRGAAAIDGVPGTHAAVPLMFANIAGSMCGALLPTGNETDTINGIEATLIDNGMPCVVMRAADFGVRGQETRDTLDADVELKARIEAIRLKAGPMMSLGDVSEKSVPKMTLVSPPQNGGMISTRSFIPHRCHATIGVFAAVSVATACTLPGSPAAALASFPKDGRCLIEHPTGAAEVVIERNEAGNVTSAGTMRTARKLMDGLVYPAPLRSNTIPRPARIDAAPT</sequence>
<dbReference type="EMBL" id="WUMV01000002">
    <property type="protein sequence ID" value="MXN64018.1"/>
    <property type="molecule type" value="Genomic_DNA"/>
</dbReference>
<keyword evidence="4" id="KW-1185">Reference proteome</keyword>
<evidence type="ECO:0000256" key="2">
    <source>
        <dbReference type="ARBA" id="ARBA00023235"/>
    </source>
</evidence>
<comment type="similarity">
    <text evidence="1">Belongs to the PrpF family.</text>
</comment>
<evidence type="ECO:0000256" key="1">
    <source>
        <dbReference type="ARBA" id="ARBA00007673"/>
    </source>
</evidence>
<accession>A0A7X3S6K3</accession>
<dbReference type="Gene3D" id="3.10.310.10">
    <property type="entry name" value="Diaminopimelate Epimerase, Chain A, domain 1"/>
    <property type="match status" value="2"/>
</dbReference>
<dbReference type="RefSeq" id="WP_160774285.1">
    <property type="nucleotide sequence ID" value="NZ_WUMV01000002.1"/>
</dbReference>
<dbReference type="SUPFAM" id="SSF54506">
    <property type="entry name" value="Diaminopimelate epimerase-like"/>
    <property type="match status" value="2"/>
</dbReference>
<dbReference type="AlphaFoldDB" id="A0A7X3S6K3"/>
<dbReference type="EC" id="5.3.2.8" evidence="3"/>
<keyword evidence="2 3" id="KW-0413">Isomerase</keyword>
<dbReference type="Proteomes" id="UP000433101">
    <property type="component" value="Unassembled WGS sequence"/>
</dbReference>
<organism evidence="3 4">
    <name type="scientific">Stappia sediminis</name>
    <dbReference type="NCBI Taxonomy" id="2692190"/>
    <lineage>
        <taxon>Bacteria</taxon>
        <taxon>Pseudomonadati</taxon>
        <taxon>Pseudomonadota</taxon>
        <taxon>Alphaproteobacteria</taxon>
        <taxon>Hyphomicrobiales</taxon>
        <taxon>Stappiaceae</taxon>
        <taxon>Stappia</taxon>
    </lineage>
</organism>
<reference evidence="3 4" key="1">
    <citation type="submission" date="2019-12" db="EMBL/GenBank/DDBJ databases">
        <authorList>
            <person name="Li M."/>
        </authorList>
    </citation>
    <scope>NUCLEOTIDE SEQUENCE [LARGE SCALE GENOMIC DNA]</scope>
    <source>
        <strain evidence="3 4">GBMRC 2046</strain>
    </source>
</reference>
<gene>
    <name evidence="3" type="ORF">GR183_03795</name>
</gene>
<protein>
    <submittedName>
        <fullName evidence="3">4-oxalomesaconate tautomerase</fullName>
        <ecNumber evidence="3">5.3.2.8</ecNumber>
    </submittedName>
</protein>
<dbReference type="InterPro" id="IPR047687">
    <property type="entry name" value="OMA_tautomer-like"/>
</dbReference>
<proteinExistence type="inferred from homology"/>
<dbReference type="Pfam" id="PF04303">
    <property type="entry name" value="PrpF"/>
    <property type="match status" value="1"/>
</dbReference>
<name>A0A7X3S6K3_9HYPH</name>
<dbReference type="GO" id="GO:0016853">
    <property type="term" value="F:isomerase activity"/>
    <property type="evidence" value="ECO:0007669"/>
    <property type="project" value="UniProtKB-KW"/>
</dbReference>
<evidence type="ECO:0000313" key="4">
    <source>
        <dbReference type="Proteomes" id="UP000433101"/>
    </source>
</evidence>
<evidence type="ECO:0000313" key="3">
    <source>
        <dbReference type="EMBL" id="MXN64018.1"/>
    </source>
</evidence>
<dbReference type="PANTHER" id="PTHR43709">
    <property type="entry name" value="ACONITATE ISOMERASE-RELATED"/>
    <property type="match status" value="1"/>
</dbReference>